<protein>
    <submittedName>
        <fullName evidence="1">Uncharacterized protein</fullName>
    </submittedName>
</protein>
<dbReference type="AlphaFoldDB" id="A0A6A6WJ56"/>
<name>A0A6A6WJ56_9PEZI</name>
<gene>
    <name evidence="1" type="ORF">EJ05DRAFT_199857</name>
</gene>
<keyword evidence="2" id="KW-1185">Reference proteome</keyword>
<dbReference type="Proteomes" id="UP000799437">
    <property type="component" value="Unassembled WGS sequence"/>
</dbReference>
<evidence type="ECO:0000313" key="2">
    <source>
        <dbReference type="Proteomes" id="UP000799437"/>
    </source>
</evidence>
<dbReference type="EMBL" id="ML996566">
    <property type="protein sequence ID" value="KAF2762176.1"/>
    <property type="molecule type" value="Genomic_DNA"/>
</dbReference>
<reference evidence="1" key="1">
    <citation type="journal article" date="2020" name="Stud. Mycol.">
        <title>101 Dothideomycetes genomes: a test case for predicting lifestyles and emergence of pathogens.</title>
        <authorList>
            <person name="Haridas S."/>
            <person name="Albert R."/>
            <person name="Binder M."/>
            <person name="Bloem J."/>
            <person name="Labutti K."/>
            <person name="Salamov A."/>
            <person name="Andreopoulos B."/>
            <person name="Baker S."/>
            <person name="Barry K."/>
            <person name="Bills G."/>
            <person name="Bluhm B."/>
            <person name="Cannon C."/>
            <person name="Castanera R."/>
            <person name="Culley D."/>
            <person name="Daum C."/>
            <person name="Ezra D."/>
            <person name="Gonzalez J."/>
            <person name="Henrissat B."/>
            <person name="Kuo A."/>
            <person name="Liang C."/>
            <person name="Lipzen A."/>
            <person name="Lutzoni F."/>
            <person name="Magnuson J."/>
            <person name="Mondo S."/>
            <person name="Nolan M."/>
            <person name="Ohm R."/>
            <person name="Pangilinan J."/>
            <person name="Park H.-J."/>
            <person name="Ramirez L."/>
            <person name="Alfaro M."/>
            <person name="Sun H."/>
            <person name="Tritt A."/>
            <person name="Yoshinaga Y."/>
            <person name="Zwiers L.-H."/>
            <person name="Turgeon B."/>
            <person name="Goodwin S."/>
            <person name="Spatafora J."/>
            <person name="Crous P."/>
            <person name="Grigoriev I."/>
        </authorList>
    </citation>
    <scope>NUCLEOTIDE SEQUENCE</scope>
    <source>
        <strain evidence="1">CBS 121739</strain>
    </source>
</reference>
<proteinExistence type="predicted"/>
<dbReference type="GeneID" id="54480783"/>
<evidence type="ECO:0000313" key="1">
    <source>
        <dbReference type="EMBL" id="KAF2762176.1"/>
    </source>
</evidence>
<organism evidence="1 2">
    <name type="scientific">Pseudovirgaria hyperparasitica</name>
    <dbReference type="NCBI Taxonomy" id="470096"/>
    <lineage>
        <taxon>Eukaryota</taxon>
        <taxon>Fungi</taxon>
        <taxon>Dikarya</taxon>
        <taxon>Ascomycota</taxon>
        <taxon>Pezizomycotina</taxon>
        <taxon>Dothideomycetes</taxon>
        <taxon>Dothideomycetes incertae sedis</taxon>
        <taxon>Acrospermales</taxon>
        <taxon>Acrospermaceae</taxon>
        <taxon>Pseudovirgaria</taxon>
    </lineage>
</organism>
<dbReference type="RefSeq" id="XP_033604627.1">
    <property type="nucleotide sequence ID" value="XM_033739729.1"/>
</dbReference>
<sequence>MIHPIPSHPTLSRSITGYFHCWVGCFSGGFWVSWLVGSGGELTGCFGRVDECDGSEDGHGQALIYGMSRLRMFVCFVCLVVCLLCGRLKKQTGSQYNGDDDVAPERRPACPPQDGIYCTVGCS</sequence>
<accession>A0A6A6WJ56</accession>